<evidence type="ECO:0000313" key="1">
    <source>
        <dbReference type="EMBL" id="RZC76946.1"/>
    </source>
</evidence>
<dbReference type="AlphaFoldDB" id="A0A4Y7KVQ5"/>
<proteinExistence type="predicted"/>
<sequence length="86" mass="10249">MDTTQIWEALVEALRGMLSNRKELLTLSRFDLKYSRYLYRFGCGCNGCEEQTEDFDSHWNKITICYWKEHRKYTIKNTSSLPTILS</sequence>
<organism evidence="1 2">
    <name type="scientific">Papaver somniferum</name>
    <name type="common">Opium poppy</name>
    <dbReference type="NCBI Taxonomy" id="3469"/>
    <lineage>
        <taxon>Eukaryota</taxon>
        <taxon>Viridiplantae</taxon>
        <taxon>Streptophyta</taxon>
        <taxon>Embryophyta</taxon>
        <taxon>Tracheophyta</taxon>
        <taxon>Spermatophyta</taxon>
        <taxon>Magnoliopsida</taxon>
        <taxon>Ranunculales</taxon>
        <taxon>Papaveraceae</taxon>
        <taxon>Papaveroideae</taxon>
        <taxon>Papaver</taxon>
    </lineage>
</organism>
<dbReference type="Gramene" id="RZC76946">
    <property type="protein sequence ID" value="RZC76946"/>
    <property type="gene ID" value="C5167_001067"/>
</dbReference>
<dbReference type="Proteomes" id="UP000316621">
    <property type="component" value="Chromosome 9"/>
</dbReference>
<protein>
    <submittedName>
        <fullName evidence="1">Uncharacterized protein</fullName>
    </submittedName>
</protein>
<dbReference type="EMBL" id="CM010723">
    <property type="protein sequence ID" value="RZC76946.1"/>
    <property type="molecule type" value="Genomic_DNA"/>
</dbReference>
<evidence type="ECO:0000313" key="2">
    <source>
        <dbReference type="Proteomes" id="UP000316621"/>
    </source>
</evidence>
<gene>
    <name evidence="1" type="ORF">C5167_001067</name>
</gene>
<name>A0A4Y7KVQ5_PAPSO</name>
<keyword evidence="2" id="KW-1185">Reference proteome</keyword>
<reference evidence="1 2" key="1">
    <citation type="journal article" date="2018" name="Science">
        <title>The opium poppy genome and morphinan production.</title>
        <authorList>
            <person name="Guo L."/>
            <person name="Winzer T."/>
            <person name="Yang X."/>
            <person name="Li Y."/>
            <person name="Ning Z."/>
            <person name="He Z."/>
            <person name="Teodor R."/>
            <person name="Lu Y."/>
            <person name="Bowser T.A."/>
            <person name="Graham I.A."/>
            <person name="Ye K."/>
        </authorList>
    </citation>
    <scope>NUCLEOTIDE SEQUENCE [LARGE SCALE GENOMIC DNA]</scope>
    <source>
        <strain evidence="2">cv. HN1</strain>
        <tissue evidence="1">Leaves</tissue>
    </source>
</reference>
<accession>A0A4Y7KVQ5</accession>